<name>A0A367KEP6_RHIST</name>
<comment type="caution">
    <text evidence="2">The sequence shown here is derived from an EMBL/GenBank/DDBJ whole genome shotgun (WGS) entry which is preliminary data.</text>
</comment>
<proteinExistence type="predicted"/>
<dbReference type="InterPro" id="IPR013662">
    <property type="entry name" value="RIH_assoc-dom"/>
</dbReference>
<dbReference type="Pfam" id="PF08454">
    <property type="entry name" value="RIH_assoc"/>
    <property type="match status" value="1"/>
</dbReference>
<reference evidence="2 3" key="1">
    <citation type="journal article" date="2018" name="G3 (Bethesda)">
        <title>Phylogenetic and Phylogenomic Definition of Rhizopus Species.</title>
        <authorList>
            <person name="Gryganskyi A.P."/>
            <person name="Golan J."/>
            <person name="Dolatabadi S."/>
            <person name="Mondo S."/>
            <person name="Robb S."/>
            <person name="Idnurm A."/>
            <person name="Muszewska A."/>
            <person name="Steczkiewicz K."/>
            <person name="Masonjones S."/>
            <person name="Liao H.L."/>
            <person name="Gajdeczka M.T."/>
            <person name="Anike F."/>
            <person name="Vuek A."/>
            <person name="Anishchenko I.M."/>
            <person name="Voigt K."/>
            <person name="de Hoog G.S."/>
            <person name="Smith M.E."/>
            <person name="Heitman J."/>
            <person name="Vilgalys R."/>
            <person name="Stajich J.E."/>
        </authorList>
    </citation>
    <scope>NUCLEOTIDE SEQUENCE [LARGE SCALE GENOMIC DNA]</scope>
    <source>
        <strain evidence="2 3">LSU 92-RS-03</strain>
    </source>
</reference>
<gene>
    <name evidence="2" type="ORF">CU098_000902</name>
</gene>
<protein>
    <recommendedName>
        <fullName evidence="1">RyR/IP3R Homology associated domain-containing protein</fullName>
    </recommendedName>
</protein>
<keyword evidence="3" id="KW-1185">Reference proteome</keyword>
<dbReference type="SUPFAM" id="SSF100909">
    <property type="entry name" value="IP3 receptor type 1 binding core, domain 2"/>
    <property type="match status" value="1"/>
</dbReference>
<organism evidence="2 3">
    <name type="scientific">Rhizopus stolonifer</name>
    <name type="common">Rhizopus nigricans</name>
    <dbReference type="NCBI Taxonomy" id="4846"/>
    <lineage>
        <taxon>Eukaryota</taxon>
        <taxon>Fungi</taxon>
        <taxon>Fungi incertae sedis</taxon>
        <taxon>Mucoromycota</taxon>
        <taxon>Mucoromycotina</taxon>
        <taxon>Mucoromycetes</taxon>
        <taxon>Mucorales</taxon>
        <taxon>Mucorineae</taxon>
        <taxon>Rhizopodaceae</taxon>
        <taxon>Rhizopus</taxon>
    </lineage>
</organism>
<dbReference type="PANTHER" id="PTHR13715:SF99">
    <property type="entry name" value="INOSITOL 1,4,5-TRISPHOSPHATE RECEPTOR-LIKE PROTEIN A"/>
    <property type="match status" value="1"/>
</dbReference>
<evidence type="ECO:0000313" key="3">
    <source>
        <dbReference type="Proteomes" id="UP000253551"/>
    </source>
</evidence>
<evidence type="ECO:0000259" key="1">
    <source>
        <dbReference type="Pfam" id="PF08454"/>
    </source>
</evidence>
<accession>A0A367KEP6</accession>
<evidence type="ECO:0000313" key="2">
    <source>
        <dbReference type="EMBL" id="RCI00637.1"/>
    </source>
</evidence>
<dbReference type="InterPro" id="IPR015925">
    <property type="entry name" value="Ryanodine_IP3_receptor"/>
</dbReference>
<dbReference type="Proteomes" id="UP000253551">
    <property type="component" value="Unassembled WGS sequence"/>
</dbReference>
<feature type="non-terminal residue" evidence="2">
    <location>
        <position position="1"/>
    </location>
</feature>
<dbReference type="GO" id="GO:0006816">
    <property type="term" value="P:calcium ion transport"/>
    <property type="evidence" value="ECO:0007669"/>
    <property type="project" value="InterPro"/>
</dbReference>
<dbReference type="InterPro" id="IPR035910">
    <property type="entry name" value="RyR/IP3R_RIH_dom_sf"/>
</dbReference>
<dbReference type="OrthoDB" id="300855at2759"/>
<dbReference type="PANTHER" id="PTHR13715">
    <property type="entry name" value="RYANODINE RECEPTOR AND IP3 RECEPTOR"/>
    <property type="match status" value="1"/>
</dbReference>
<sequence length="1501" mass="174886">PLDAQDIMGTHWDPLATYYSITASPEFYYHDCFSITRVDQALADTFNFANEMIPPLQRYLSQDRPCLANDPYPVEDAEYELVCQILKTLIEFCTQSKETNPTKREGLPIEYHQTILRDMNMIELVIHMIRVPFYLTKRRQVKAKMRHVQHKPETQHTIEERPVPMTELETDSKLKTILTLCYHVLRVFLMRHPALEQDNASQDNQLYVLNEAGTEGMALFIDHLDYDMGTSEVLIKLLEVVEQKNMMSPSMLDNLIDKTLFKTQQVVHALQYPSQHNMKQKNQFSHIRLLSALCYRAVAPTRANTTTTSLLLRFRDKVSEQLFGQPCLIQTRQTEAGQVQIKILEDEWRDLNMLTEEQPYALLFLQDALDLVYSLSNKTSTKMTELTSQCISKEVCLQCLKNTKLPRILRTKFCDLLRALYIDILKFEKVPLYDYTIYIRSIESNTDNYPFGSSGIDSEFFQSLKRWIFRYLSTQNHLYTEKTKDILFLSSVLKLVYTQLRLGFFHTTRNVAILFRTLVHVLDGRTDARNEEHYKHITDKNVLRQWPERYVLTEKNQFAMNIKIQILDIFDLIFDLRLRVRMTKLANIWKSVTEDASAEYHCSPDVSGLFFMLQVFEQTELRDREESLMPILKDILKYQYAPLKQIAIVVMHRLFTDSEELFKKINSAIILKDNEQEQTYRRIKDQLTKLQAFSFFDSENDEHCLFHLSRLKDIIEELEKLLIVPLTKDQSTTKYDKTIYCRMFKSLNACDLLVNVLKSLQHIPARYYHAYIDTITACLRLLCSAVKHDKYLQSQFVLTHINLLIELTQLSPVVAEMFARLCANNLYLSTHMKEEHIIRIITTSEGYQGEYLLVLHDLLKTQGKSIKRNQDIVMRFIINNRQEYIPFDNMESLKKLHTSNYCIHLISILGTCGQGENSFGQSFARTVFSIQDIYHIVHDDQVSLALKSVMLSFLASIYIEDIELPLDVPVYDNPDMLKLITVSEVAIAQCLSGTHDPEFLNYVFRGILVFLKSVFEYHISIETAVDQQAGFSRLVDMIVKLIPLAAHDEKDLQSVLGCVDSMINVAGFRGTVQPRLLRDTLKDATMTLDRLHHEPSTKTVPIQDIANISFQKMFHDIENSMSVKQYQKEEYERLCSHFTLSNDHSSIESLIAYLNTITTTTVDRRIEHYQVATIKLLKEIAMKYIRKQSKTDPNEYAAYYEDLEIKKIKAQNTLNELGCTLVAQNLLSSPRKQIFDAALKLLISLLEGGNKNVQDKLEEYFYSIREERFFYSFHQRLQSGINASKDAQIYLARRMYKMNRQQYMFENVMQQQKKTSKHKRETSMSFLDNTNSISHKRSSHQFMLRKGMYHFGQQDKETNELYREISQLMVASNEYTSEYGHTVKDFKVMKDAMRTLQLMVEGHNLHLQTYLAKQPDNIKSFNIVLDVVEYFHAIVPLCDESSISLTIQVLDTITELAQGCLDNQVAIFNNKIINPVNIILRESYETCDPVKVNELKVNSFV</sequence>
<dbReference type="STRING" id="4846.A0A367KEP6"/>
<dbReference type="EMBL" id="PJQM01001818">
    <property type="protein sequence ID" value="RCI00637.1"/>
    <property type="molecule type" value="Genomic_DNA"/>
</dbReference>
<feature type="domain" description="RyR/IP3R Homology associated" evidence="1">
    <location>
        <begin position="1384"/>
        <end position="1479"/>
    </location>
</feature>